<dbReference type="RefSeq" id="WP_154725473.1">
    <property type="nucleotide sequence ID" value="NZ_UXHF01000006.1"/>
</dbReference>
<protein>
    <recommendedName>
        <fullName evidence="4">Bacteriophage tail tape measure N-terminal domain-containing protein</fullName>
    </recommendedName>
</protein>
<evidence type="ECO:0000313" key="6">
    <source>
        <dbReference type="Proteomes" id="UP000289220"/>
    </source>
</evidence>
<feature type="compositionally biased region" description="Low complexity" evidence="2">
    <location>
        <begin position="492"/>
        <end position="501"/>
    </location>
</feature>
<keyword evidence="1" id="KW-0175">Coiled coil</keyword>
<feature type="domain" description="Bacteriophage tail tape measure N-terminal" evidence="4">
    <location>
        <begin position="174"/>
        <end position="363"/>
    </location>
</feature>
<accession>A0A7Z8Y5P7</accession>
<keyword evidence="3" id="KW-1133">Transmembrane helix</keyword>
<dbReference type="Proteomes" id="UP000289220">
    <property type="component" value="Unassembled WGS sequence"/>
</dbReference>
<evidence type="ECO:0000259" key="4">
    <source>
        <dbReference type="Pfam" id="PF06791"/>
    </source>
</evidence>
<feature type="coiled-coil region" evidence="1">
    <location>
        <begin position="33"/>
        <end position="60"/>
    </location>
</feature>
<reference evidence="5 6" key="1">
    <citation type="submission" date="2018-11" db="EMBL/GenBank/DDBJ databases">
        <authorList>
            <person name="Peiro R."/>
            <person name="Begona"/>
            <person name="Cbmso G."/>
            <person name="Lopez M."/>
            <person name="Gonzalez S."/>
            <person name="Sacristan E."/>
            <person name="Castillo E."/>
        </authorList>
    </citation>
    <scope>NUCLEOTIDE SEQUENCE [LARGE SCALE GENOMIC DNA]</scope>
    <source>
        <strain evidence="5">Brev_genome</strain>
    </source>
</reference>
<gene>
    <name evidence="5" type="ORF">BREV_BREV_00510</name>
</gene>
<dbReference type="InterPro" id="IPR009628">
    <property type="entry name" value="Phage_tape_measure_N"/>
</dbReference>
<feature type="compositionally biased region" description="Basic and acidic residues" evidence="2">
    <location>
        <begin position="477"/>
        <end position="491"/>
    </location>
</feature>
<dbReference type="EMBL" id="UXHF01000006">
    <property type="protein sequence ID" value="VDC51441.1"/>
    <property type="molecule type" value="Genomic_DNA"/>
</dbReference>
<name>A0A7Z8Y5P7_9CAUL</name>
<sequence>MTTRQIAYRLKAEGKTELRRDQQEVAQGFKETYAAAEQGAAQATAAADRLEKKYRAMAQAAQDSAQAQRSQFAVNAGYAPGLNRDARGSAAASASVFMQDDTDLRRVEALRASIDPLTAAQNKLNHELKEYQTLANAGKITTGELAQLQGQARVRFDETTAAIARNEKGLTRLALASRLNLTRQASDVFVTAAMGMNPAMIAIQQGPQILDALATSGFKASASMIAIGAGLSVAAAGVVLLGAAWLKGEAAAAAYEDAASGIGRTAGLTASQLRDLTVAAAEQGEVSRSAAREQAAAYLATGEIGGEVLGGLIAIGRDYASVMGMDAEEATKSLAKAMDDPKTAAHALTAQMGLLDQAQLRDIDNMIEQGNLLGAQRLLLDELTGAVSGHANRASEITDVWNDIGRSISDALDKLGEFLHTSQDERIDNLRLMAGAAATPMARRRFESQLWVEERQKGIREMLDAGVASEAAANQQAERDRVAREAREKKGASSARSARAAAAREAREAERERKEALQRSRREEDRVSTLDLEVARARQDYPEVQRIEDANAARMRERQLIDDGTAAEAARTKALEEQQRLIDARADQQTREIRDMGQQRDIEIMRLAGEDRFVQSRERALDIAARILAYEKKGLDTATARNLVESEIKDYDEARAQALERSAKAREREWKAVLAQASGDRGAMRDLNRESWIASRAEEIEKNPLNPLNSGEGREQAAAEYGQLMRAQTTGAFRDGIKGMIADLRSGGIRDALANQFDNAADRLLNKLIDGFLDFDFSGGSGKGAGSWISKGVDFLFGRNAEGTDFWTGGPTWVGERGPELLDLPRGSRVIESARSMDMVRRATAGSAQPIVVKAVYAPSHTISGVDTERLEGLLAQDRAEFEGRTIATVNDAIARRQIAS</sequence>
<keyword evidence="3" id="KW-0812">Transmembrane</keyword>
<keyword evidence="3" id="KW-0472">Membrane</keyword>
<keyword evidence="6" id="KW-1185">Reference proteome</keyword>
<evidence type="ECO:0000313" key="5">
    <source>
        <dbReference type="EMBL" id="VDC51441.1"/>
    </source>
</evidence>
<feature type="transmembrane region" description="Helical" evidence="3">
    <location>
        <begin position="225"/>
        <end position="246"/>
    </location>
</feature>
<comment type="caution">
    <text evidence="5">The sequence shown here is derived from an EMBL/GenBank/DDBJ whole genome shotgun (WGS) entry which is preliminary data.</text>
</comment>
<proteinExistence type="predicted"/>
<dbReference type="Pfam" id="PF06791">
    <property type="entry name" value="TMP_2"/>
    <property type="match status" value="1"/>
</dbReference>
<feature type="coiled-coil region" evidence="1">
    <location>
        <begin position="641"/>
        <end position="668"/>
    </location>
</feature>
<dbReference type="AlphaFoldDB" id="A0A7Z8Y5P7"/>
<feature type="compositionally biased region" description="Basic and acidic residues" evidence="2">
    <location>
        <begin position="502"/>
        <end position="525"/>
    </location>
</feature>
<evidence type="ECO:0000256" key="1">
    <source>
        <dbReference type="SAM" id="Coils"/>
    </source>
</evidence>
<organism evidence="5 6">
    <name type="scientific">Brevundimonas mediterranea</name>
    <dbReference type="NCBI Taxonomy" id="74329"/>
    <lineage>
        <taxon>Bacteria</taxon>
        <taxon>Pseudomonadati</taxon>
        <taxon>Pseudomonadota</taxon>
        <taxon>Alphaproteobacteria</taxon>
        <taxon>Caulobacterales</taxon>
        <taxon>Caulobacteraceae</taxon>
        <taxon>Brevundimonas</taxon>
    </lineage>
</organism>
<evidence type="ECO:0000256" key="2">
    <source>
        <dbReference type="SAM" id="MobiDB-lite"/>
    </source>
</evidence>
<evidence type="ECO:0000256" key="3">
    <source>
        <dbReference type="SAM" id="Phobius"/>
    </source>
</evidence>
<feature type="region of interest" description="Disordered" evidence="2">
    <location>
        <begin position="470"/>
        <end position="525"/>
    </location>
</feature>